<protein>
    <submittedName>
        <fullName evidence="5">Long-chain-fatty-acid--CoA ligase</fullName>
    </submittedName>
</protein>
<dbReference type="NCBIfam" id="NF004814">
    <property type="entry name" value="PRK06164.1"/>
    <property type="match status" value="1"/>
</dbReference>
<dbReference type="GO" id="GO:0031956">
    <property type="term" value="F:medium-chain fatty acid-CoA ligase activity"/>
    <property type="evidence" value="ECO:0007669"/>
    <property type="project" value="TreeGrafter"/>
</dbReference>
<dbReference type="GO" id="GO:0006631">
    <property type="term" value="P:fatty acid metabolic process"/>
    <property type="evidence" value="ECO:0007669"/>
    <property type="project" value="TreeGrafter"/>
</dbReference>
<feature type="domain" description="AMP-dependent synthetase/ligase" evidence="3">
    <location>
        <begin position="10"/>
        <end position="382"/>
    </location>
</feature>
<comment type="caution">
    <text evidence="5">The sequence shown here is derived from an EMBL/GenBank/DDBJ whole genome shotgun (WGS) entry which is preliminary data.</text>
</comment>
<reference evidence="5 6" key="1">
    <citation type="submission" date="2014-03" db="EMBL/GenBank/DDBJ databases">
        <title>Genome sequence of Bordetella holmseii.</title>
        <authorList>
            <person name="Harvill E."/>
            <person name="Goodfield L.L."/>
            <person name="Ivanov Y."/>
            <person name="Meyer J.A."/>
            <person name="Newth C."/>
            <person name="Cassiday P."/>
            <person name="Tondella M.L."/>
            <person name="Liao P."/>
            <person name="Zimmerman J."/>
            <person name="Meert K."/>
            <person name="Wessel D."/>
            <person name="Berger J."/>
            <person name="Dean J.M."/>
            <person name="Holubkov R."/>
            <person name="Burr J."/>
            <person name="Liu T."/>
            <person name="Brinkac L.M."/>
            <person name="Sanka R."/>
            <person name="Kim M."/>
            <person name="Losada L."/>
        </authorList>
    </citation>
    <scope>NUCLEOTIDE SEQUENCE [LARGE SCALE GENOMIC DNA]</scope>
    <source>
        <strain evidence="5 6">CDC-H585-BH</strain>
    </source>
</reference>
<evidence type="ECO:0000313" key="6">
    <source>
        <dbReference type="Proteomes" id="UP000026682"/>
    </source>
</evidence>
<dbReference type="Gene3D" id="3.30.300.30">
    <property type="match status" value="1"/>
</dbReference>
<dbReference type="InterPro" id="IPR025110">
    <property type="entry name" value="AMP-bd_C"/>
</dbReference>
<dbReference type="Pfam" id="PF00501">
    <property type="entry name" value="AMP-binding"/>
    <property type="match status" value="1"/>
</dbReference>
<evidence type="ECO:0000256" key="2">
    <source>
        <dbReference type="ARBA" id="ARBA00022598"/>
    </source>
</evidence>
<organism evidence="5 6">
    <name type="scientific">Bordetella holmesii CDC-H585-BH</name>
    <dbReference type="NCBI Taxonomy" id="1331206"/>
    <lineage>
        <taxon>Bacteria</taxon>
        <taxon>Pseudomonadati</taxon>
        <taxon>Pseudomonadota</taxon>
        <taxon>Betaproteobacteria</taxon>
        <taxon>Burkholderiales</taxon>
        <taxon>Alcaligenaceae</taxon>
        <taxon>Bordetella</taxon>
    </lineage>
</organism>
<dbReference type="PANTHER" id="PTHR43201:SF5">
    <property type="entry name" value="MEDIUM-CHAIN ACYL-COA LIGASE ACSF2, MITOCHONDRIAL"/>
    <property type="match status" value="1"/>
</dbReference>
<evidence type="ECO:0000259" key="3">
    <source>
        <dbReference type="Pfam" id="PF00501"/>
    </source>
</evidence>
<dbReference type="STRING" id="35814.BBB42_17030"/>
<evidence type="ECO:0000256" key="1">
    <source>
        <dbReference type="ARBA" id="ARBA00006432"/>
    </source>
</evidence>
<dbReference type="Pfam" id="PF13193">
    <property type="entry name" value="AMP-binding_C"/>
    <property type="match status" value="1"/>
</dbReference>
<dbReference type="EMBL" id="JFZZ01000022">
    <property type="protein sequence ID" value="KAK97854.1"/>
    <property type="molecule type" value="Genomic_DNA"/>
</dbReference>
<accession>A0A158M8G3</accession>
<dbReference type="RefSeq" id="WP_005016788.1">
    <property type="nucleotide sequence ID" value="NZ_JFZZ01000022.1"/>
</dbReference>
<name>A0A158M8G3_9BORD</name>
<evidence type="ECO:0000259" key="4">
    <source>
        <dbReference type="Pfam" id="PF13193"/>
    </source>
</evidence>
<dbReference type="PATRIC" id="fig|1331206.3.peg.560"/>
<dbReference type="GeneID" id="93121993"/>
<dbReference type="SUPFAM" id="SSF56801">
    <property type="entry name" value="Acetyl-CoA synthetase-like"/>
    <property type="match status" value="1"/>
</dbReference>
<sequence>MDFHTLIKGHAARSPQRIAYQDQDRALDYAGLLREVDRLAGLMHEQGARRGERLALWMPNSMEWLITFLACAWLGMTVVAVNTRFREHEVAHLLERGRCTWLAMWPDFKGLPFVDILRHIDPATLGRLRGVIAVGERQALATIATLPAPLAFDANPAVLPARIEDPGQESDGALVYTTSGTTSAPKLVLHRQAGLLAHGHIVAQAFGIDTDSTVLLASPLCGAFGFSTMLGGLTQGATLVSLAVFDASATARQIRDHGVTHTFANNEFIDHILRQAADQPQPYPSLRYVGFASFSPAMDDLPERARQAGLPIAGLYGSSELQALVAGHTLQTDWAHRRVAGGTISSPQGRVRAIDPDSGSVLPHGTMGHIEIKAPSIMSEYLDNPEATRKAISADGYFRTGDLGYTVDERMFIFQGRDGDHLRLGGFLVSPLEIEQFIEAVPGVAGAQVVGAQWQGKTVAVAFVWRQATAQTDERAIIDACKASMAKFKVPHRVIFVEDFPVVQSANSNKVQKHVLRQQAQSTLDGHPPPT</sequence>
<dbReference type="PROSITE" id="PS00455">
    <property type="entry name" value="AMP_BINDING"/>
    <property type="match status" value="1"/>
</dbReference>
<dbReference type="Gene3D" id="3.40.50.12780">
    <property type="entry name" value="N-terminal domain of ligase-like"/>
    <property type="match status" value="1"/>
</dbReference>
<dbReference type="InterPro" id="IPR020845">
    <property type="entry name" value="AMP-binding_CS"/>
</dbReference>
<dbReference type="Proteomes" id="UP000026682">
    <property type="component" value="Unassembled WGS sequence"/>
</dbReference>
<proteinExistence type="inferred from homology"/>
<feature type="domain" description="AMP-binding enzyme C-terminal" evidence="4">
    <location>
        <begin position="433"/>
        <end position="505"/>
    </location>
</feature>
<dbReference type="InterPro" id="IPR000873">
    <property type="entry name" value="AMP-dep_synth/lig_dom"/>
</dbReference>
<gene>
    <name evidence="5" type="ORF">L497_2830</name>
</gene>
<keyword evidence="2 5" id="KW-0436">Ligase</keyword>
<dbReference type="PANTHER" id="PTHR43201">
    <property type="entry name" value="ACYL-COA SYNTHETASE"/>
    <property type="match status" value="1"/>
</dbReference>
<dbReference type="AlphaFoldDB" id="A0A158M8G3"/>
<dbReference type="InterPro" id="IPR045851">
    <property type="entry name" value="AMP-bd_C_sf"/>
</dbReference>
<comment type="similarity">
    <text evidence="1">Belongs to the ATP-dependent AMP-binding enzyme family.</text>
</comment>
<dbReference type="InterPro" id="IPR042099">
    <property type="entry name" value="ANL_N_sf"/>
</dbReference>
<evidence type="ECO:0000313" key="5">
    <source>
        <dbReference type="EMBL" id="KAK97854.1"/>
    </source>
</evidence>